<keyword evidence="3" id="KW-0378">Hydrolase</keyword>
<accession>A0A6N7RN43</accession>
<dbReference type="GO" id="GO:0008233">
    <property type="term" value="F:peptidase activity"/>
    <property type="evidence" value="ECO:0007669"/>
    <property type="project" value="UniProtKB-KW"/>
</dbReference>
<comment type="caution">
    <text evidence="5">The sequence shown here is derived from an EMBL/GenBank/DDBJ whole genome shotgun (WGS) entry which is preliminary data.</text>
</comment>
<keyword evidence="6" id="KW-1185">Reference proteome</keyword>
<dbReference type="RefSeq" id="WP_154333118.1">
    <property type="nucleotide sequence ID" value="NZ_VTFY01000004.1"/>
</dbReference>
<keyword evidence="1" id="KW-1188">Viral release from host cell</keyword>
<evidence type="ECO:0000259" key="4">
    <source>
        <dbReference type="Pfam" id="PF04586"/>
    </source>
</evidence>
<name>A0A6N7RN43_9ACTN</name>
<evidence type="ECO:0000256" key="1">
    <source>
        <dbReference type="ARBA" id="ARBA00022612"/>
    </source>
</evidence>
<evidence type="ECO:0000256" key="2">
    <source>
        <dbReference type="ARBA" id="ARBA00022670"/>
    </source>
</evidence>
<evidence type="ECO:0000256" key="3">
    <source>
        <dbReference type="ARBA" id="ARBA00022801"/>
    </source>
</evidence>
<dbReference type="InterPro" id="IPR006433">
    <property type="entry name" value="Prohead_protease"/>
</dbReference>
<dbReference type="AlphaFoldDB" id="A0A6N7RN43"/>
<evidence type="ECO:0000313" key="5">
    <source>
        <dbReference type="EMBL" id="MRX82250.1"/>
    </source>
</evidence>
<keyword evidence="2 5" id="KW-0645">Protease</keyword>
<dbReference type="Proteomes" id="UP000438093">
    <property type="component" value="Unassembled WGS sequence"/>
</dbReference>
<proteinExistence type="predicted"/>
<reference evidence="6" key="1">
    <citation type="submission" date="2019-08" db="EMBL/GenBank/DDBJ databases">
        <title>Arthrobacter sp. nov., isolated from plateau pika and Tibetan wild ass.</title>
        <authorList>
            <person name="Ge Y."/>
        </authorList>
    </citation>
    <scope>NUCLEOTIDE SEQUENCE [LARGE SCALE GENOMIC DNA]</scope>
    <source>
        <strain evidence="6">HF-4214</strain>
    </source>
</reference>
<evidence type="ECO:0000313" key="6">
    <source>
        <dbReference type="Proteomes" id="UP000438093"/>
    </source>
</evidence>
<dbReference type="NCBIfam" id="TIGR01543">
    <property type="entry name" value="proheadase_HK97"/>
    <property type="match status" value="1"/>
</dbReference>
<dbReference type="EMBL" id="VTFY01000004">
    <property type="protein sequence ID" value="MRX82250.1"/>
    <property type="molecule type" value="Genomic_DNA"/>
</dbReference>
<gene>
    <name evidence="5" type="ORF">GJG86_07060</name>
</gene>
<feature type="domain" description="Prohead serine protease" evidence="4">
    <location>
        <begin position="31"/>
        <end position="172"/>
    </location>
</feature>
<dbReference type="Pfam" id="PF04586">
    <property type="entry name" value="Peptidase_S78"/>
    <property type="match status" value="1"/>
</dbReference>
<dbReference type="GO" id="GO:0006508">
    <property type="term" value="P:proteolysis"/>
    <property type="evidence" value="ECO:0007669"/>
    <property type="project" value="UniProtKB-KW"/>
</dbReference>
<dbReference type="InterPro" id="IPR054613">
    <property type="entry name" value="Peptidase_S78_dom"/>
</dbReference>
<protein>
    <submittedName>
        <fullName evidence="5">HK97 family phage prohead protease</fullName>
    </submittedName>
</protein>
<sequence>MPAKPIDRQYRAMTVTLTPPEEGGDKRLDSEYYVEGYASTFNDPYVLFEDYDGNEYREIVSPDAFEGTDMTDVIMQYDHRGHVYARMSNGTLVVEPDEHGLFVAADLGRSQRSRDLYEEIQNGLTTRMSWAFSIAADEYDRETKTTTITRVKKIYDVSAVSLPADPNTEISARNLLDGVIGQSAKELGRRNRALAIARAAIAINGKGLKNGH</sequence>
<organism evidence="5 6">
    <name type="scientific">Eggerthella guodeyinii</name>
    <dbReference type="NCBI Taxonomy" id="2690837"/>
    <lineage>
        <taxon>Bacteria</taxon>
        <taxon>Bacillati</taxon>
        <taxon>Actinomycetota</taxon>
        <taxon>Coriobacteriia</taxon>
        <taxon>Eggerthellales</taxon>
        <taxon>Eggerthellaceae</taxon>
        <taxon>Eggerthella</taxon>
    </lineage>
</organism>